<dbReference type="InterPro" id="IPR000847">
    <property type="entry name" value="LysR_HTH_N"/>
</dbReference>
<dbReference type="Proteomes" id="UP001061298">
    <property type="component" value="Chromosome"/>
</dbReference>
<evidence type="ECO:0000259" key="6">
    <source>
        <dbReference type="PROSITE" id="PS50931"/>
    </source>
</evidence>
<dbReference type="SUPFAM" id="SSF53850">
    <property type="entry name" value="Periplasmic binding protein-like II"/>
    <property type="match status" value="1"/>
</dbReference>
<evidence type="ECO:0000256" key="5">
    <source>
        <dbReference type="SAM" id="MobiDB-lite"/>
    </source>
</evidence>
<dbReference type="Pfam" id="PF03466">
    <property type="entry name" value="LysR_substrate"/>
    <property type="match status" value="1"/>
</dbReference>
<dbReference type="InterPro" id="IPR036390">
    <property type="entry name" value="WH_DNA-bd_sf"/>
</dbReference>
<keyword evidence="2" id="KW-0805">Transcription regulation</keyword>
<dbReference type="PROSITE" id="PS50931">
    <property type="entry name" value="HTH_LYSR"/>
    <property type="match status" value="1"/>
</dbReference>
<feature type="domain" description="HTH lysR-type" evidence="6">
    <location>
        <begin position="1"/>
        <end position="58"/>
    </location>
</feature>
<organism evidence="7 8">
    <name type="scientific">Streptomyces cynarae</name>
    <dbReference type="NCBI Taxonomy" id="2981134"/>
    <lineage>
        <taxon>Bacteria</taxon>
        <taxon>Bacillati</taxon>
        <taxon>Actinomycetota</taxon>
        <taxon>Actinomycetes</taxon>
        <taxon>Kitasatosporales</taxon>
        <taxon>Streptomycetaceae</taxon>
        <taxon>Streptomyces</taxon>
    </lineage>
</organism>
<feature type="region of interest" description="Disordered" evidence="5">
    <location>
        <begin position="301"/>
        <end position="320"/>
    </location>
</feature>
<dbReference type="SUPFAM" id="SSF46785">
    <property type="entry name" value="Winged helix' DNA-binding domain"/>
    <property type="match status" value="1"/>
</dbReference>
<dbReference type="Gene3D" id="3.40.190.10">
    <property type="entry name" value="Periplasmic binding protein-like II"/>
    <property type="match status" value="2"/>
</dbReference>
<dbReference type="InterPro" id="IPR005119">
    <property type="entry name" value="LysR_subst-bd"/>
</dbReference>
<evidence type="ECO:0000256" key="3">
    <source>
        <dbReference type="ARBA" id="ARBA00023125"/>
    </source>
</evidence>
<keyword evidence="3" id="KW-0238">DNA-binding</keyword>
<reference evidence="7" key="1">
    <citation type="submission" date="2022-10" db="EMBL/GenBank/DDBJ databases">
        <authorList>
            <person name="Mo P."/>
        </authorList>
    </citation>
    <scope>NUCLEOTIDE SEQUENCE</scope>
    <source>
        <strain evidence="7">HUAS 13-4</strain>
    </source>
</reference>
<gene>
    <name evidence="7" type="ORF">N8I84_40545</name>
</gene>
<dbReference type="PANTHER" id="PTHR30346:SF28">
    <property type="entry name" value="HTH-TYPE TRANSCRIPTIONAL REGULATOR CYNR"/>
    <property type="match status" value="1"/>
</dbReference>
<evidence type="ECO:0000256" key="1">
    <source>
        <dbReference type="ARBA" id="ARBA00009437"/>
    </source>
</evidence>
<accession>A0ABY6EEE3</accession>
<evidence type="ECO:0000313" key="7">
    <source>
        <dbReference type="EMBL" id="UXY24263.1"/>
    </source>
</evidence>
<evidence type="ECO:0000256" key="2">
    <source>
        <dbReference type="ARBA" id="ARBA00023015"/>
    </source>
</evidence>
<dbReference type="PANTHER" id="PTHR30346">
    <property type="entry name" value="TRANSCRIPTIONAL DUAL REGULATOR HCAR-RELATED"/>
    <property type="match status" value="1"/>
</dbReference>
<dbReference type="EMBL" id="CP106793">
    <property type="protein sequence ID" value="UXY24263.1"/>
    <property type="molecule type" value="Genomic_DNA"/>
</dbReference>
<protein>
    <submittedName>
        <fullName evidence="7">LysR substrate-binding domain-containing protein</fullName>
    </submittedName>
</protein>
<feature type="compositionally biased region" description="Basic and acidic residues" evidence="5">
    <location>
        <begin position="311"/>
        <end position="320"/>
    </location>
</feature>
<dbReference type="CDD" id="cd08414">
    <property type="entry name" value="PBP2_LTTR_aromatics_like"/>
    <property type="match status" value="1"/>
</dbReference>
<name>A0ABY6EEE3_9ACTN</name>
<evidence type="ECO:0000256" key="4">
    <source>
        <dbReference type="ARBA" id="ARBA00023163"/>
    </source>
</evidence>
<dbReference type="RefSeq" id="WP_263234515.1">
    <property type="nucleotide sequence ID" value="NZ_CP106793.1"/>
</dbReference>
<keyword evidence="8" id="KW-1185">Reference proteome</keyword>
<dbReference type="PRINTS" id="PR00039">
    <property type="entry name" value="HTHLYSR"/>
</dbReference>
<dbReference type="InterPro" id="IPR036388">
    <property type="entry name" value="WH-like_DNA-bd_sf"/>
</dbReference>
<evidence type="ECO:0000313" key="8">
    <source>
        <dbReference type="Proteomes" id="UP001061298"/>
    </source>
</evidence>
<comment type="similarity">
    <text evidence="1">Belongs to the LysR transcriptional regulatory family.</text>
</comment>
<keyword evidence="4" id="KW-0804">Transcription</keyword>
<dbReference type="Gene3D" id="1.10.10.10">
    <property type="entry name" value="Winged helix-like DNA-binding domain superfamily/Winged helix DNA-binding domain"/>
    <property type="match status" value="1"/>
</dbReference>
<proteinExistence type="inferred from homology"/>
<dbReference type="Pfam" id="PF00126">
    <property type="entry name" value="HTH_1"/>
    <property type="match status" value="1"/>
</dbReference>
<sequence length="320" mass="34026">MDLRGLECFLAVADHGSVSRAAAHLHMTQPPLTVRLQSLERELGVELLVRHSKGVELTAAGRLLAERARRLFAELAQTREMVRAVGLGTRGRLSVAVGHTVSPRLLARLTGSPRLGPDVDVALTDVSDADVIERVHRREAHAGLLHLPPVEPGQARHAGGRARGLEVAVVARDRLAVVLPERHPAAGFDRVDLATLADDRVVVADAVGEGLAAHVRTAWSSASKASATHHEAGSVAHALALVEAGAGVTLVPMEHTALVWPGLVPRPLRQHTGVVETAVCWRPDEDSPVLRRFLRGALSTPEPDVLGPALGRHEPDATGE</sequence>